<organism evidence="1">
    <name type="scientific">Lepeophtheirus salmonis</name>
    <name type="common">Salmon louse</name>
    <name type="synonym">Caligus salmonis</name>
    <dbReference type="NCBI Taxonomy" id="72036"/>
    <lineage>
        <taxon>Eukaryota</taxon>
        <taxon>Metazoa</taxon>
        <taxon>Ecdysozoa</taxon>
        <taxon>Arthropoda</taxon>
        <taxon>Crustacea</taxon>
        <taxon>Multicrustacea</taxon>
        <taxon>Hexanauplia</taxon>
        <taxon>Copepoda</taxon>
        <taxon>Siphonostomatoida</taxon>
        <taxon>Caligidae</taxon>
        <taxon>Lepeophtheirus</taxon>
    </lineage>
</organism>
<proteinExistence type="predicted"/>
<protein>
    <submittedName>
        <fullName evidence="1">Uncharacterized protein</fullName>
    </submittedName>
</protein>
<reference evidence="1" key="1">
    <citation type="submission" date="2014-05" db="EMBL/GenBank/DDBJ databases">
        <authorList>
            <person name="Chronopoulou M."/>
        </authorList>
    </citation>
    <scope>NUCLEOTIDE SEQUENCE</scope>
    <source>
        <tissue evidence="1">Whole organism</tissue>
    </source>
</reference>
<sequence>MPVLNGESLPTKRELHYEYFVFLLRENVMETATKYNPLLSPILLIFSRSEGSQSMGSISTLFPSTSALISKIVIQMNFTRHFNLIFFSASNICLTLI</sequence>
<dbReference type="EMBL" id="HACA01021627">
    <property type="protein sequence ID" value="CDW38988.1"/>
    <property type="molecule type" value="Transcribed_RNA"/>
</dbReference>
<evidence type="ECO:0000313" key="1">
    <source>
        <dbReference type="EMBL" id="CDW38988.1"/>
    </source>
</evidence>
<dbReference type="AlphaFoldDB" id="A0A0K2UL59"/>
<accession>A0A0K2UL59</accession>
<name>A0A0K2UL59_LEPSM</name>